<dbReference type="Gene3D" id="3.40.50.920">
    <property type="match status" value="1"/>
</dbReference>
<dbReference type="GO" id="GO:0046872">
    <property type="term" value="F:metal ion binding"/>
    <property type="evidence" value="ECO:0007669"/>
    <property type="project" value="UniProtKB-KW"/>
</dbReference>
<dbReference type="Pfam" id="PF17147">
    <property type="entry name" value="PFOR_II"/>
    <property type="match status" value="1"/>
</dbReference>
<dbReference type="InterPro" id="IPR017896">
    <property type="entry name" value="4Fe4S_Fe-S-bd"/>
</dbReference>
<dbReference type="EMBL" id="SRSO01000016">
    <property type="protein sequence ID" value="TGV02183.1"/>
    <property type="molecule type" value="Genomic_DNA"/>
</dbReference>
<keyword evidence="7" id="KW-0411">Iron-sulfur</keyword>
<evidence type="ECO:0000313" key="9">
    <source>
        <dbReference type="EMBL" id="TGV02183.1"/>
    </source>
</evidence>
<keyword evidence="1" id="KW-0813">Transport</keyword>
<keyword evidence="4" id="KW-0249">Electron transport</keyword>
<dbReference type="Pfam" id="PF01855">
    <property type="entry name" value="POR_N"/>
    <property type="match status" value="1"/>
</dbReference>
<dbReference type="PANTHER" id="PTHR32154">
    <property type="entry name" value="PYRUVATE-FLAVODOXIN OXIDOREDUCTASE-RELATED"/>
    <property type="match status" value="1"/>
</dbReference>
<dbReference type="Gene3D" id="3.30.70.20">
    <property type="match status" value="2"/>
</dbReference>
<dbReference type="GO" id="GO:0051539">
    <property type="term" value="F:4 iron, 4 sulfur cluster binding"/>
    <property type="evidence" value="ECO:0007669"/>
    <property type="project" value="UniProtKB-KW"/>
</dbReference>
<keyword evidence="6" id="KW-0408">Iron</keyword>
<keyword evidence="10" id="KW-1185">Reference proteome</keyword>
<dbReference type="PANTHER" id="PTHR32154:SF0">
    <property type="entry name" value="PYRUVATE-FLAVODOXIN OXIDOREDUCTASE-RELATED"/>
    <property type="match status" value="1"/>
</dbReference>
<name>A0A4S1DWA2_9FLAO</name>
<keyword evidence="3" id="KW-0479">Metal-binding</keyword>
<dbReference type="PROSITE" id="PS51379">
    <property type="entry name" value="4FE4S_FER_2"/>
    <property type="match status" value="2"/>
</dbReference>
<dbReference type="CDD" id="cd07034">
    <property type="entry name" value="TPP_PYR_PFOR_IOR-alpha_like"/>
    <property type="match status" value="1"/>
</dbReference>
<evidence type="ECO:0000256" key="6">
    <source>
        <dbReference type="ARBA" id="ARBA00023004"/>
    </source>
</evidence>
<dbReference type="PROSITE" id="PS00198">
    <property type="entry name" value="4FE4S_FER_1"/>
    <property type="match status" value="1"/>
</dbReference>
<evidence type="ECO:0000256" key="5">
    <source>
        <dbReference type="ARBA" id="ARBA00023002"/>
    </source>
</evidence>
<dbReference type="Pfam" id="PF01558">
    <property type="entry name" value="POR"/>
    <property type="match status" value="1"/>
</dbReference>
<dbReference type="InterPro" id="IPR009014">
    <property type="entry name" value="Transketo_C/PFOR_II"/>
</dbReference>
<evidence type="ECO:0000259" key="8">
    <source>
        <dbReference type="PROSITE" id="PS51379"/>
    </source>
</evidence>
<evidence type="ECO:0000256" key="4">
    <source>
        <dbReference type="ARBA" id="ARBA00022982"/>
    </source>
</evidence>
<dbReference type="InterPro" id="IPR002880">
    <property type="entry name" value="Pyrv_Fd/Flavodoxin_OxRdtase_N"/>
</dbReference>
<dbReference type="InterPro" id="IPR011766">
    <property type="entry name" value="TPP_enzyme_TPP-bd"/>
</dbReference>
<accession>A0A4S1DWA2</accession>
<dbReference type="SUPFAM" id="SSF53323">
    <property type="entry name" value="Pyruvate-ferredoxin oxidoreductase, PFOR, domain III"/>
    <property type="match status" value="1"/>
</dbReference>
<dbReference type="GO" id="GO:0030976">
    <property type="term" value="F:thiamine pyrophosphate binding"/>
    <property type="evidence" value="ECO:0007669"/>
    <property type="project" value="InterPro"/>
</dbReference>
<feature type="domain" description="4Fe-4S ferredoxin-type" evidence="8">
    <location>
        <begin position="765"/>
        <end position="795"/>
    </location>
</feature>
<dbReference type="OrthoDB" id="9808559at2"/>
<keyword evidence="9" id="KW-0670">Pyruvate</keyword>
<dbReference type="SUPFAM" id="SSF54862">
    <property type="entry name" value="4Fe-4S ferredoxins"/>
    <property type="match status" value="1"/>
</dbReference>
<evidence type="ECO:0000313" key="10">
    <source>
        <dbReference type="Proteomes" id="UP000307602"/>
    </source>
</evidence>
<dbReference type="GO" id="GO:0016903">
    <property type="term" value="F:oxidoreductase activity, acting on the aldehyde or oxo group of donors"/>
    <property type="evidence" value="ECO:0007669"/>
    <property type="project" value="InterPro"/>
</dbReference>
<dbReference type="InterPro" id="IPR019752">
    <property type="entry name" value="Pyrv/ketoisovalerate_OxRed_cat"/>
</dbReference>
<reference evidence="9 10" key="1">
    <citation type="submission" date="2019-04" db="EMBL/GenBank/DDBJ databases">
        <authorList>
            <person name="Liu A."/>
        </authorList>
    </citation>
    <scope>NUCLEOTIDE SEQUENCE [LARGE SCALE GENOMIC DNA]</scope>
    <source>
        <strain evidence="9 10">RZ03</strain>
    </source>
</reference>
<dbReference type="InterPro" id="IPR029061">
    <property type="entry name" value="THDP-binding"/>
</dbReference>
<sequence>MDGNTAAIMCERESTDAAGAYPITPSTQMGEYWADAAAKGHLNVSDKPLIFIEPEGEHAAAAVTAGLSMTGLRASNFSSGQGIAYMHESLYAAVGKRLTYVLNIGARAMTKSTLNVHAGHDDYHAVDDTGFFQMFAKNAQHVADLNIISHRIAELALTPGIIAQDGFLTTHLIESFLLPERELIKEYLGRPDDIIKTPTPAQSIIYGETRRRIPELWDVDNPVMAGIVQNQDSYMQSVAAQRPFFFDHIKELADQAFTEYQKLTGRLYERVMTYKTEDADYLILGQGSVVSSAEVVVDYIRETRGIKVGVVDLVMFRPFPSDILAKILKGKKAVTILERLDQPLAVDSPITREVRSVLNKCVENGMDKKIRPYPELTSYSITDMPAVYSGSFGMGSRDLQPEGIIGAIENMFPEGKHKKNFYLSIDFIREVPHSPKQKAYQETIVESYPNVKDLSVRGSENPNLMPKDAITVRFHSIGGWGAITTGKNMAMTLYELLGYNIKANPKYGSEKKGQPTTYYLAASSEPIRINCEYFFVDVVLSPDPNVFKHTNALAGLKKGGNFIIQSEKGSPDEVWADIPAHYQKIIIDKEIHVYYIDGFKIAREEATDPELQLRMQGIAFQGAFFSASPLMEKSGFSDEKLLKAIEDQLQDKFGAKGQRVVDDNMRVVKRGFDEVHEITNKVLSDVNKDKAKNNVHANMPPIPKMMKNIPQSESQLSDIHRFWEQTGNFYLRGMGNDNLTDPFIGLSVMPAVSSIFRDMTGIRFEHPEWIPNNCTACGDCYTVCPDTAIPGLVSEVSDVFDTIVKRVKKNHGKLEHLPKAVRKLESNVRKLFATSENGATVNDYMHHAIDMTVDDYEGGKELTKEFEWFKDELGEFNFALTRPYFDLHEKKQENSGGLFSITINPNTCKGCMECVEVCNDNALIKIPQTEGSIVKLNKEWDLWMDLPSTPQKFNRIDNLEEKIGPLETILLNKDAYLNFASGDGACLGCSEKSVVHLFTATVESLMQPRIEKHMAYIDELSDKLEKHIQVKLMNRMDLTDSDTMSKIVKEMQNSDLTMADVTRRLESEHDSEPIDQEWLGNVTQLLAQLKKLKWKYTNGTTGKGRANMGMLNSTGCTSVWGSSWPFNPYPFPWANHLFQDSTSMAMGVFEGHMAKMAEGFKTIRKAELEIKGTYNGEEHDDFFTYFTWQQFTDKEWLLCPPVVVLGGDGAMYDIGFQNLSRMMASGKPIKVIVVDTQVYSNTGGQACTSGFIGQVSDMAQYGKVWKGKSEPRKEIGLIAMAHRNTYVLQGTLANTSQMIEGFIDGLTTKRPALFNLYTTCQPEHGVADDLGAHQAKLAVESRAYPIYKYNPDNGIKTKEGFDLSGNPAIDQIWPTYSLKYLEYGQERSMELPMTFADFALTEARFRKHFRKVPRSAWNDNMMPLAEFLELEENDRDGKFPYIWAVDREQKLNRVLVAKPIVESCEERRDFWLMLRDLAGVETKNQEKENLEEKIRNEVVGNIAQGLMQLAGGDGDGILKMAMEKPAETNGVPVEDKPSNGEYMAPWLETDECTSCDECIKLNSNIFAYNEDNKAYIKNPKAGPYEDLVKAAEKCTAGVIHPGLPSEKLAKDMEKWINRGKKYN</sequence>
<feature type="domain" description="4Fe-4S ferredoxin-type" evidence="8">
    <location>
        <begin position="899"/>
        <end position="928"/>
    </location>
</feature>
<protein>
    <submittedName>
        <fullName evidence="9">Pyruvate ferredoxin oxidoreductase</fullName>
    </submittedName>
</protein>
<dbReference type="InterPro" id="IPR002869">
    <property type="entry name" value="Pyrv_flavodox_OxRed_cen"/>
</dbReference>
<evidence type="ECO:0000256" key="2">
    <source>
        <dbReference type="ARBA" id="ARBA00022485"/>
    </source>
</evidence>
<evidence type="ECO:0000256" key="7">
    <source>
        <dbReference type="ARBA" id="ARBA00023014"/>
    </source>
</evidence>
<keyword evidence="5" id="KW-0560">Oxidoreductase</keyword>
<evidence type="ECO:0000256" key="1">
    <source>
        <dbReference type="ARBA" id="ARBA00022448"/>
    </source>
</evidence>
<dbReference type="InterPro" id="IPR033412">
    <property type="entry name" value="PFOR_II"/>
</dbReference>
<dbReference type="Pfam" id="PF02775">
    <property type="entry name" value="TPP_enzyme_C"/>
    <property type="match status" value="1"/>
</dbReference>
<dbReference type="SUPFAM" id="SSF52922">
    <property type="entry name" value="TK C-terminal domain-like"/>
    <property type="match status" value="1"/>
</dbReference>
<dbReference type="InterPro" id="IPR050722">
    <property type="entry name" value="Pyruvate:ferred/Flavod_OxRd"/>
</dbReference>
<dbReference type="Gene3D" id="3.40.920.10">
    <property type="entry name" value="Pyruvate-ferredoxin oxidoreductase, PFOR, domain III"/>
    <property type="match status" value="1"/>
</dbReference>
<dbReference type="SUPFAM" id="SSF52518">
    <property type="entry name" value="Thiamin diphosphate-binding fold (THDP-binding)"/>
    <property type="match status" value="2"/>
</dbReference>
<keyword evidence="2" id="KW-0004">4Fe-4S</keyword>
<dbReference type="Proteomes" id="UP000307602">
    <property type="component" value="Unassembled WGS sequence"/>
</dbReference>
<evidence type="ECO:0000256" key="3">
    <source>
        <dbReference type="ARBA" id="ARBA00022723"/>
    </source>
</evidence>
<proteinExistence type="predicted"/>
<organism evidence="9 10">
    <name type="scientific">Flavivirga rizhaonensis</name>
    <dbReference type="NCBI Taxonomy" id="2559571"/>
    <lineage>
        <taxon>Bacteria</taxon>
        <taxon>Pseudomonadati</taxon>
        <taxon>Bacteroidota</taxon>
        <taxon>Flavobacteriia</taxon>
        <taxon>Flavobacteriales</taxon>
        <taxon>Flavobacteriaceae</taxon>
        <taxon>Flavivirga</taxon>
    </lineage>
</organism>
<gene>
    <name evidence="9" type="ORF">EM932_12290</name>
</gene>
<dbReference type="Pfam" id="PF13370">
    <property type="entry name" value="Fer4_13"/>
    <property type="match status" value="1"/>
</dbReference>
<dbReference type="GO" id="GO:0044281">
    <property type="term" value="P:small molecule metabolic process"/>
    <property type="evidence" value="ECO:0007669"/>
    <property type="project" value="UniProtKB-ARBA"/>
</dbReference>
<dbReference type="InterPro" id="IPR017900">
    <property type="entry name" value="4Fe4S_Fe_S_CS"/>
</dbReference>
<dbReference type="GO" id="GO:0006979">
    <property type="term" value="P:response to oxidative stress"/>
    <property type="evidence" value="ECO:0007669"/>
    <property type="project" value="TreeGrafter"/>
</dbReference>
<comment type="caution">
    <text evidence="9">The sequence shown here is derived from an EMBL/GenBank/DDBJ whole genome shotgun (WGS) entry which is preliminary data.</text>
</comment>
<dbReference type="Gene3D" id="3.40.50.970">
    <property type="match status" value="2"/>
</dbReference>